<comment type="caution">
    <text evidence="2">Lacks conserved residue(s) required for the propagation of feature annotation.</text>
</comment>
<dbReference type="Pfam" id="PF00561">
    <property type="entry name" value="Abhydrolase_1"/>
    <property type="match status" value="1"/>
</dbReference>
<evidence type="ECO:0000256" key="3">
    <source>
        <dbReference type="PIRSR" id="PIRSR000443-1"/>
    </source>
</evidence>
<keyword evidence="1 2" id="KW-0808">Transferase</keyword>
<keyword evidence="2 6" id="KW-0012">Acyltransferase</keyword>
<dbReference type="HAMAP" id="MF_00296">
    <property type="entry name" value="MetX_acyltransf"/>
    <property type="match status" value="1"/>
</dbReference>
<dbReference type="NCBIfam" id="NF001209">
    <property type="entry name" value="PRK00175.1"/>
    <property type="match status" value="1"/>
</dbReference>
<proteinExistence type="inferred from homology"/>
<dbReference type="PANTHER" id="PTHR32268">
    <property type="entry name" value="HOMOSERINE O-ACETYLTRANSFERASE"/>
    <property type="match status" value="1"/>
</dbReference>
<dbReference type="KEGG" id="sgd:ELQ87_01180"/>
<evidence type="ECO:0000313" key="6">
    <source>
        <dbReference type="EMBL" id="AZS83058.1"/>
    </source>
</evidence>
<feature type="active site" evidence="2 3">
    <location>
        <position position="359"/>
    </location>
</feature>
<feature type="binding site" evidence="2">
    <location>
        <position position="225"/>
    </location>
    <ligand>
        <name>substrate</name>
    </ligand>
</feature>
<feature type="active site" evidence="2 3">
    <location>
        <position position="325"/>
    </location>
</feature>
<comment type="subunit">
    <text evidence="2">Homodimer.</text>
</comment>
<comment type="function">
    <text evidence="2">Transfers an acetyl group from acetyl-CoA to L-homoserine, forming acetyl-L-homoserine.</text>
</comment>
<gene>
    <name evidence="2" type="primary">metXA</name>
    <name evidence="7" type="ORF">DDJ31_38185</name>
    <name evidence="6" type="ORF">ELQ87_01180</name>
</gene>
<dbReference type="AlphaFoldDB" id="A0A3Q9KLE7"/>
<dbReference type="Proteomes" id="UP000501753">
    <property type="component" value="Chromosome"/>
</dbReference>
<reference evidence="6 8" key="2">
    <citation type="submission" date="2018-12" db="EMBL/GenBank/DDBJ databases">
        <title>Streptomyces griseoviridis F1-27 complete genome.</title>
        <authorList>
            <person name="Mariita R.M."/>
            <person name="Sello J.K."/>
        </authorList>
    </citation>
    <scope>NUCLEOTIDE SEQUENCE [LARGE SCALE GENOMIC DNA]</scope>
    <source>
        <strain evidence="6 8">F1-27</strain>
    </source>
</reference>
<keyword evidence="2" id="KW-0963">Cytoplasm</keyword>
<dbReference type="GO" id="GO:0004414">
    <property type="term" value="F:homoserine O-acetyltransferase activity"/>
    <property type="evidence" value="ECO:0007669"/>
    <property type="project" value="UniProtKB-UniRule"/>
</dbReference>
<keyword evidence="2" id="KW-0028">Amino-acid biosynthesis</keyword>
<dbReference type="RefSeq" id="WP_127175974.1">
    <property type="nucleotide sequence ID" value="NZ_CP029078.1"/>
</dbReference>
<evidence type="ECO:0000313" key="7">
    <source>
        <dbReference type="EMBL" id="QCN90090.1"/>
    </source>
</evidence>
<dbReference type="EC" id="2.3.1.31" evidence="2"/>
<evidence type="ECO:0000256" key="1">
    <source>
        <dbReference type="ARBA" id="ARBA00022679"/>
    </source>
</evidence>
<evidence type="ECO:0000313" key="9">
    <source>
        <dbReference type="Proteomes" id="UP000501753"/>
    </source>
</evidence>
<dbReference type="PIRSF" id="PIRSF000443">
    <property type="entry name" value="Homoser_Ac_trans"/>
    <property type="match status" value="1"/>
</dbReference>
<dbReference type="SUPFAM" id="SSF53474">
    <property type="entry name" value="alpha/beta-Hydrolases"/>
    <property type="match status" value="1"/>
</dbReference>
<keyword evidence="2" id="KW-0486">Methionine biosynthesis</keyword>
<dbReference type="Gene3D" id="1.10.1740.110">
    <property type="match status" value="1"/>
</dbReference>
<organism evidence="6 8">
    <name type="scientific">Streptomyces griseoviridis</name>
    <dbReference type="NCBI Taxonomy" id="45398"/>
    <lineage>
        <taxon>Bacteria</taxon>
        <taxon>Bacillati</taxon>
        <taxon>Actinomycetota</taxon>
        <taxon>Actinomycetes</taxon>
        <taxon>Kitasatosporales</taxon>
        <taxon>Streptomycetaceae</taxon>
        <taxon>Streptomyces</taxon>
    </lineage>
</organism>
<name>A0A3Q9KLE7_STRGD</name>
<dbReference type="Proteomes" id="UP000271291">
    <property type="component" value="Chromosome"/>
</dbReference>
<keyword evidence="9" id="KW-1185">Reference proteome</keyword>
<comment type="catalytic activity">
    <reaction evidence="2">
        <text>L-homoserine + acetyl-CoA = O-acetyl-L-homoserine + CoA</text>
        <dbReference type="Rhea" id="RHEA:13701"/>
        <dbReference type="ChEBI" id="CHEBI:57287"/>
        <dbReference type="ChEBI" id="CHEBI:57288"/>
        <dbReference type="ChEBI" id="CHEBI:57476"/>
        <dbReference type="ChEBI" id="CHEBI:57716"/>
        <dbReference type="EC" id="2.3.1.31"/>
    </reaction>
</comment>
<dbReference type="InterPro" id="IPR008220">
    <property type="entry name" value="HAT_MetX-like"/>
</dbReference>
<feature type="domain" description="AB hydrolase-1" evidence="5">
    <location>
        <begin position="56"/>
        <end position="250"/>
    </location>
</feature>
<reference evidence="7 9" key="1">
    <citation type="submission" date="2018-04" db="EMBL/GenBank/DDBJ databases">
        <title>Complete genome sequences of Streptomyces griseoviridis K61 and characterization of antagonistic properties of biological control agents.</title>
        <authorList>
            <person name="Mariita R.M."/>
            <person name="Sello J.K."/>
        </authorList>
    </citation>
    <scope>NUCLEOTIDE SEQUENCE [LARGE SCALE GENOMIC DNA]</scope>
    <source>
        <strain evidence="7 9">K61</strain>
    </source>
</reference>
<comment type="similarity">
    <text evidence="2">Belongs to the AB hydrolase superfamily. MetX family.</text>
</comment>
<dbReference type="InterPro" id="IPR029058">
    <property type="entry name" value="AB_hydrolase_fold"/>
</dbReference>
<dbReference type="EMBL" id="CP034687">
    <property type="protein sequence ID" value="AZS83058.1"/>
    <property type="molecule type" value="Genomic_DNA"/>
</dbReference>
<evidence type="ECO:0000256" key="4">
    <source>
        <dbReference type="SAM" id="MobiDB-lite"/>
    </source>
</evidence>
<dbReference type="EMBL" id="CP029078">
    <property type="protein sequence ID" value="QCN90090.1"/>
    <property type="molecule type" value="Genomic_DNA"/>
</dbReference>
<dbReference type="PANTHER" id="PTHR32268:SF11">
    <property type="entry name" value="HOMOSERINE O-ACETYLTRANSFERASE"/>
    <property type="match status" value="1"/>
</dbReference>
<comment type="pathway">
    <text evidence="2">Amino-acid biosynthesis; L-methionine biosynthesis via de novo pathway; O-acetyl-L-homoserine from L-homoserine: step 1/1.</text>
</comment>
<dbReference type="OrthoDB" id="9800754at2"/>
<dbReference type="GO" id="GO:0009092">
    <property type="term" value="P:homoserine metabolic process"/>
    <property type="evidence" value="ECO:0007669"/>
    <property type="project" value="TreeGrafter"/>
</dbReference>
<dbReference type="GO" id="GO:0005737">
    <property type="term" value="C:cytoplasm"/>
    <property type="evidence" value="ECO:0007669"/>
    <property type="project" value="UniProtKB-SubCell"/>
</dbReference>
<accession>A0A3Q9KLE7</accession>
<feature type="region of interest" description="Disordered" evidence="4">
    <location>
        <begin position="392"/>
        <end position="413"/>
    </location>
</feature>
<dbReference type="Gene3D" id="3.40.50.1820">
    <property type="entry name" value="alpha/beta hydrolase"/>
    <property type="match status" value="1"/>
</dbReference>
<dbReference type="GO" id="GO:0009086">
    <property type="term" value="P:methionine biosynthetic process"/>
    <property type="evidence" value="ECO:0007669"/>
    <property type="project" value="UniProtKB-UniRule"/>
</dbReference>
<feature type="active site" description="Nucleophile" evidence="2 3">
    <location>
        <position position="156"/>
    </location>
</feature>
<feature type="binding site" evidence="2">
    <location>
        <position position="360"/>
    </location>
    <ligand>
        <name>substrate</name>
    </ligand>
</feature>
<dbReference type="InterPro" id="IPR000073">
    <property type="entry name" value="AB_hydrolase_1"/>
</dbReference>
<evidence type="ECO:0000313" key="8">
    <source>
        <dbReference type="Proteomes" id="UP000271291"/>
    </source>
</evidence>
<evidence type="ECO:0000256" key="2">
    <source>
        <dbReference type="HAMAP-Rule" id="MF_00296"/>
    </source>
</evidence>
<dbReference type="NCBIfam" id="TIGR01392">
    <property type="entry name" value="homoserO_Ac_trn"/>
    <property type="match status" value="1"/>
</dbReference>
<evidence type="ECO:0000259" key="5">
    <source>
        <dbReference type="Pfam" id="PF00561"/>
    </source>
</evidence>
<protein>
    <recommendedName>
        <fullName evidence="2">Homoserine O-acetyltransferase</fullName>
        <shortName evidence="2">HAT</shortName>
        <ecNumber evidence="2">2.3.1.31</ecNumber>
    </recommendedName>
    <alternativeName>
        <fullName evidence="2">Homoserine transacetylase</fullName>
        <shortName evidence="2">HTA</shortName>
    </alternativeName>
</protein>
<sequence>MTDTARPRQGRQAGRAERLVLFGADRPLRLECGRTLTDVPVVFERFGPPDASGADTVFVCHALTGDAHVTRHRPTDAPGWWESMVGPGRPIDTDRFQVVCANVLGGCSGTLGPAPADRDAVGEPFPQVTVADMVAVHRELLRRLGIGRLHAVVGGSLGGMQALEWLLRHPYDARRYGLIATSAQLTTDNLAFNAIGRAAIRSDPRFLDGGYRHGEGPDAGLGIARMIGHLTYMSGDSLQAKFARDRATPPHPAPGAPATAGVPAWGPFSVERYLEYQAEKLVARFDANSYLCLTSAMDLFDAFATPYEQVAEAAPDIRLFSFASDRLYGVEHSRHIVDRLAKAGAHAAHFHEDTSGAGHDAFLMEVPGYLDAVARWLAGPLPEETRAAPAACPFELSPHPGPGQGHRAAQESP</sequence>
<comment type="subcellular location">
    <subcellularLocation>
        <location evidence="2">Cytoplasm</location>
    </subcellularLocation>
</comment>
<dbReference type="UniPathway" id="UPA00051">
    <property type="reaction ID" value="UER00074"/>
</dbReference>